<dbReference type="RefSeq" id="WP_215922003.1">
    <property type="nucleotide sequence ID" value="NZ_JAHKNI010000012.1"/>
</dbReference>
<dbReference type="Proteomes" id="UP000733379">
    <property type="component" value="Unassembled WGS sequence"/>
</dbReference>
<dbReference type="PANTHER" id="PTHR43847">
    <property type="entry name" value="BLL3993 PROTEIN"/>
    <property type="match status" value="1"/>
</dbReference>
<keyword evidence="2 5" id="KW-0812">Transmembrane</keyword>
<name>A0ABS6B9T4_9NOCA</name>
<sequence>MNIVHLLTLVAGLSIDVVGIVWLGTAVWFAAVRPGTLRDKLGHFARTLLPEPWMIAGLVVLSVVLHLLPRSIWDPITWKAAALTALGSVLIIVSAGLMVWARLALGTMWAGRPMIQRNHELRTDGPYRMVRHPIYTGLLGLMLGATLLSGFGAGVVLLAFVTAWLLRRVRVEDTMLIDTFGDDYRDYRHRVPALVPLARPRA</sequence>
<proteinExistence type="predicted"/>
<protein>
    <submittedName>
        <fullName evidence="6">Isoprenylcysteine carboxylmethyltransferase family protein</fullName>
    </submittedName>
</protein>
<dbReference type="InterPro" id="IPR007318">
    <property type="entry name" value="Phopholipid_MeTrfase"/>
</dbReference>
<comment type="subcellular location">
    <subcellularLocation>
        <location evidence="1">Endomembrane system</location>
        <topology evidence="1">Multi-pass membrane protein</topology>
    </subcellularLocation>
</comment>
<comment type="caution">
    <text evidence="6">The sequence shown here is derived from an EMBL/GenBank/DDBJ whole genome shotgun (WGS) entry which is preliminary data.</text>
</comment>
<evidence type="ECO:0000313" key="6">
    <source>
        <dbReference type="EMBL" id="MBU3065939.1"/>
    </source>
</evidence>
<keyword evidence="3 5" id="KW-1133">Transmembrane helix</keyword>
<feature type="transmembrane region" description="Helical" evidence="5">
    <location>
        <begin position="134"/>
        <end position="166"/>
    </location>
</feature>
<dbReference type="PANTHER" id="PTHR43847:SF1">
    <property type="entry name" value="BLL3993 PROTEIN"/>
    <property type="match status" value="1"/>
</dbReference>
<evidence type="ECO:0000256" key="4">
    <source>
        <dbReference type="ARBA" id="ARBA00023136"/>
    </source>
</evidence>
<keyword evidence="4 5" id="KW-0472">Membrane</keyword>
<dbReference type="InterPro" id="IPR052527">
    <property type="entry name" value="Metal_cation-efflux_comp"/>
</dbReference>
<organism evidence="6 7">
    <name type="scientific">Nocardia albiluteola</name>
    <dbReference type="NCBI Taxonomy" id="2842303"/>
    <lineage>
        <taxon>Bacteria</taxon>
        <taxon>Bacillati</taxon>
        <taxon>Actinomycetota</taxon>
        <taxon>Actinomycetes</taxon>
        <taxon>Mycobacteriales</taxon>
        <taxon>Nocardiaceae</taxon>
        <taxon>Nocardia</taxon>
    </lineage>
</organism>
<evidence type="ECO:0000256" key="2">
    <source>
        <dbReference type="ARBA" id="ARBA00022692"/>
    </source>
</evidence>
<keyword evidence="7" id="KW-1185">Reference proteome</keyword>
<gene>
    <name evidence="6" type="ORF">KO481_31015</name>
</gene>
<feature type="transmembrane region" description="Helical" evidence="5">
    <location>
        <begin position="52"/>
        <end position="68"/>
    </location>
</feature>
<evidence type="ECO:0000256" key="5">
    <source>
        <dbReference type="SAM" id="Phobius"/>
    </source>
</evidence>
<feature type="transmembrane region" description="Helical" evidence="5">
    <location>
        <begin position="7"/>
        <end position="32"/>
    </location>
</feature>
<feature type="transmembrane region" description="Helical" evidence="5">
    <location>
        <begin position="80"/>
        <end position="101"/>
    </location>
</feature>
<dbReference type="Gene3D" id="1.20.120.1630">
    <property type="match status" value="1"/>
</dbReference>
<evidence type="ECO:0000256" key="1">
    <source>
        <dbReference type="ARBA" id="ARBA00004127"/>
    </source>
</evidence>
<dbReference type="Pfam" id="PF04191">
    <property type="entry name" value="PEMT"/>
    <property type="match status" value="1"/>
</dbReference>
<accession>A0ABS6B9T4</accession>
<reference evidence="6 7" key="1">
    <citation type="submission" date="2021-06" db="EMBL/GenBank/DDBJ databases">
        <title>Actinomycetes sequencing.</title>
        <authorList>
            <person name="Shan Q."/>
        </authorList>
    </citation>
    <scope>NUCLEOTIDE SEQUENCE [LARGE SCALE GENOMIC DNA]</scope>
    <source>
        <strain evidence="6 7">NEAU-G5</strain>
    </source>
</reference>
<evidence type="ECO:0000313" key="7">
    <source>
        <dbReference type="Proteomes" id="UP000733379"/>
    </source>
</evidence>
<evidence type="ECO:0000256" key="3">
    <source>
        <dbReference type="ARBA" id="ARBA00022989"/>
    </source>
</evidence>
<dbReference type="EMBL" id="JAHKNI010000012">
    <property type="protein sequence ID" value="MBU3065939.1"/>
    <property type="molecule type" value="Genomic_DNA"/>
</dbReference>